<dbReference type="OrthoDB" id="1910624at2759"/>
<reference evidence="8" key="1">
    <citation type="submission" date="2025-08" db="UniProtKB">
        <authorList>
            <consortium name="RefSeq"/>
        </authorList>
    </citation>
    <scope>IDENTIFICATION</scope>
    <source>
        <tissue evidence="8">Leaf</tissue>
    </source>
</reference>
<feature type="transmembrane region" description="Helical" evidence="5">
    <location>
        <begin position="23"/>
        <end position="50"/>
    </location>
</feature>
<protein>
    <submittedName>
        <fullName evidence="8">Uncharacterized protein LOC115752520</fullName>
    </submittedName>
</protein>
<feature type="domain" description="Late embryogenesis abundant protein LEA-2 subgroup" evidence="6">
    <location>
        <begin position="90"/>
        <end position="184"/>
    </location>
</feature>
<dbReference type="GeneID" id="115752520"/>
<dbReference type="PANTHER" id="PTHR31234:SF65">
    <property type="entry name" value="LATE EMBRYOGENESIS ABUNDANT PROTEIN, LEA_2 SUBGROUP"/>
    <property type="match status" value="1"/>
</dbReference>
<proteinExistence type="predicted"/>
<dbReference type="PANTHER" id="PTHR31234">
    <property type="entry name" value="LATE EMBRYOGENESIS ABUNDANT (LEA) HYDROXYPROLINE-RICH GLYCOPROTEIN FAMILY"/>
    <property type="match status" value="1"/>
</dbReference>
<dbReference type="InterPro" id="IPR044839">
    <property type="entry name" value="NDR1-like"/>
</dbReference>
<dbReference type="RefSeq" id="XP_030546597.1">
    <property type="nucleotide sequence ID" value="XM_030690737.2"/>
</dbReference>
<keyword evidence="7" id="KW-1185">Reference proteome</keyword>
<dbReference type="Proteomes" id="UP000827889">
    <property type="component" value="Chromosome 7"/>
</dbReference>
<evidence type="ECO:0000313" key="7">
    <source>
        <dbReference type="Proteomes" id="UP000827889"/>
    </source>
</evidence>
<evidence type="ECO:0000256" key="5">
    <source>
        <dbReference type="SAM" id="Phobius"/>
    </source>
</evidence>
<evidence type="ECO:0000313" key="8">
    <source>
        <dbReference type="RefSeq" id="XP_030546597.1"/>
    </source>
</evidence>
<dbReference type="InterPro" id="IPR004864">
    <property type="entry name" value="LEA_2"/>
</dbReference>
<name>A0A8B8QK25_9MYRT</name>
<dbReference type="GO" id="GO:0098542">
    <property type="term" value="P:defense response to other organism"/>
    <property type="evidence" value="ECO:0007669"/>
    <property type="project" value="InterPro"/>
</dbReference>
<comment type="subcellular location">
    <subcellularLocation>
        <location evidence="1">Membrane</location>
        <topology evidence="1">Single-pass membrane protein</topology>
    </subcellularLocation>
</comment>
<evidence type="ECO:0000259" key="6">
    <source>
        <dbReference type="Pfam" id="PF03168"/>
    </source>
</evidence>
<dbReference type="Pfam" id="PF03168">
    <property type="entry name" value="LEA_2"/>
    <property type="match status" value="1"/>
</dbReference>
<dbReference type="GO" id="GO:0016020">
    <property type="term" value="C:membrane"/>
    <property type="evidence" value="ECO:0007669"/>
    <property type="project" value="UniProtKB-SubCell"/>
</dbReference>
<accession>A0A8B8QK25</accession>
<evidence type="ECO:0000256" key="3">
    <source>
        <dbReference type="ARBA" id="ARBA00022989"/>
    </source>
</evidence>
<evidence type="ECO:0000256" key="4">
    <source>
        <dbReference type="ARBA" id="ARBA00023136"/>
    </source>
</evidence>
<dbReference type="AlphaFoldDB" id="A0A8B8QK25"/>
<evidence type="ECO:0000256" key="1">
    <source>
        <dbReference type="ARBA" id="ARBA00004167"/>
    </source>
</evidence>
<gene>
    <name evidence="8" type="primary">LOC115752520</name>
</gene>
<keyword evidence="2 5" id="KW-0812">Transmembrane</keyword>
<sequence length="211" mass="23639">MNTEEDDQALAAKGQVSIRGRRCLVFLLAAPLLLLFLLSAIALVLSLTLLKPRDLTTRVVSATLSGISPRVALIPVLKVELNVTLKLILLVHNPNHFGFRHGPGKSIVLYRGRKVGEADVLPGEIPARKSEEMPGRMMLEVDRVVAEDMVLLVRDVLGGELVVESRTRIPGRVRLWKVWKRHTVVTSECRYAIRVPAMRIQSQECEYETEF</sequence>
<organism evidence="7 8">
    <name type="scientific">Rhodamnia argentea</name>
    <dbReference type="NCBI Taxonomy" id="178133"/>
    <lineage>
        <taxon>Eukaryota</taxon>
        <taxon>Viridiplantae</taxon>
        <taxon>Streptophyta</taxon>
        <taxon>Embryophyta</taxon>
        <taxon>Tracheophyta</taxon>
        <taxon>Spermatophyta</taxon>
        <taxon>Magnoliopsida</taxon>
        <taxon>eudicotyledons</taxon>
        <taxon>Gunneridae</taxon>
        <taxon>Pentapetalae</taxon>
        <taxon>rosids</taxon>
        <taxon>malvids</taxon>
        <taxon>Myrtales</taxon>
        <taxon>Myrtaceae</taxon>
        <taxon>Myrtoideae</taxon>
        <taxon>Myrteae</taxon>
        <taxon>Australasian group</taxon>
        <taxon>Rhodamnia</taxon>
    </lineage>
</organism>
<dbReference type="KEGG" id="rarg:115752520"/>
<evidence type="ECO:0000256" key="2">
    <source>
        <dbReference type="ARBA" id="ARBA00022692"/>
    </source>
</evidence>
<keyword evidence="3 5" id="KW-1133">Transmembrane helix</keyword>
<keyword evidence="4 5" id="KW-0472">Membrane</keyword>